<keyword evidence="3" id="KW-0378">Hydrolase</keyword>
<name>F1TD12_9FIRM</name>
<dbReference type="OrthoDB" id="2942003at2"/>
<dbReference type="InterPro" id="IPR001818">
    <property type="entry name" value="Pept_M10_metallopeptidase"/>
</dbReference>
<evidence type="ECO:0000313" key="6">
    <source>
        <dbReference type="EMBL" id="EGD47879.1"/>
    </source>
</evidence>
<dbReference type="GO" id="GO:0006508">
    <property type="term" value="P:proteolysis"/>
    <property type="evidence" value="ECO:0007669"/>
    <property type="project" value="UniProtKB-KW"/>
</dbReference>
<evidence type="ECO:0000256" key="4">
    <source>
        <dbReference type="ARBA" id="ARBA00022833"/>
    </source>
</evidence>
<sequence length="196" mass="21791">MKERSSKMISFAVVLAIILSTTGNTFSYMRLGKGKISGGAKGLLYYIDSSASEYSDSINYGIQYWNNKVSTVSVARTDEQSYSRCDVYWGSYFPSNSGVIAQTYLKLNNIDASYDTDWYWCEIKLNSQVFKYYADKTQTGLSYFDRIGTACHEYGHFLGLWHVSDKTAIMSQLGDGRTAGSPSADDIAGIKAIYGS</sequence>
<evidence type="ECO:0000313" key="7">
    <source>
        <dbReference type="Proteomes" id="UP000003860"/>
    </source>
</evidence>
<dbReference type="InterPro" id="IPR021190">
    <property type="entry name" value="Pept_M10A"/>
</dbReference>
<reference evidence="6" key="1">
    <citation type="submission" date="2009-07" db="EMBL/GenBank/DDBJ databases">
        <authorList>
            <consortium name="US DOE Joint Genome Institute (JGI-PGF)"/>
            <person name="Lucas S."/>
            <person name="Copeland A."/>
            <person name="Lapidus A."/>
            <person name="Glavina del Rio T."/>
            <person name="Tice H."/>
            <person name="Bruce D."/>
            <person name="Goodwin L."/>
            <person name="Pitluck S."/>
            <person name="Larimer F."/>
            <person name="Land M.L."/>
            <person name="Mouttaki H."/>
            <person name="He Z."/>
            <person name="Zhou J."/>
            <person name="Hemme C.L."/>
        </authorList>
    </citation>
    <scope>NUCLEOTIDE SEQUENCE</scope>
    <source>
        <strain evidence="6">DSM 2782</strain>
    </source>
</reference>
<dbReference type="EMBL" id="ACXX02000006">
    <property type="protein sequence ID" value="EGD47879.1"/>
    <property type="molecule type" value="Genomic_DNA"/>
</dbReference>
<evidence type="ECO:0000256" key="2">
    <source>
        <dbReference type="ARBA" id="ARBA00022723"/>
    </source>
</evidence>
<keyword evidence="1" id="KW-0645">Protease</keyword>
<dbReference type="RefSeq" id="WP_004619280.1">
    <property type="nucleotide sequence ID" value="NZ_ACXX02000006.1"/>
</dbReference>
<dbReference type="Pfam" id="PF00413">
    <property type="entry name" value="Peptidase_M10"/>
    <property type="match status" value="1"/>
</dbReference>
<evidence type="ECO:0000256" key="3">
    <source>
        <dbReference type="ARBA" id="ARBA00022801"/>
    </source>
</evidence>
<dbReference type="GO" id="GO:0008270">
    <property type="term" value="F:zinc ion binding"/>
    <property type="evidence" value="ECO:0007669"/>
    <property type="project" value="InterPro"/>
</dbReference>
<evidence type="ECO:0000256" key="1">
    <source>
        <dbReference type="ARBA" id="ARBA00022670"/>
    </source>
</evidence>
<dbReference type="PRINTS" id="PR00138">
    <property type="entry name" value="MATRIXIN"/>
</dbReference>
<dbReference type="InterPro" id="IPR006026">
    <property type="entry name" value="Peptidase_Metallo"/>
</dbReference>
<feature type="domain" description="Peptidase metallopeptidase" evidence="5">
    <location>
        <begin position="32"/>
        <end position="196"/>
    </location>
</feature>
<gene>
    <name evidence="6" type="ORF">Cpap_2283</name>
</gene>
<keyword evidence="4" id="KW-0862">Zinc</keyword>
<comment type="caution">
    <text evidence="6">The sequence shown here is derived from an EMBL/GenBank/DDBJ whole genome shotgun (WGS) entry which is preliminary data.</text>
</comment>
<dbReference type="Gene3D" id="3.40.390.10">
    <property type="entry name" value="Collagenase (Catalytic Domain)"/>
    <property type="match status" value="1"/>
</dbReference>
<dbReference type="GO" id="GO:0004222">
    <property type="term" value="F:metalloendopeptidase activity"/>
    <property type="evidence" value="ECO:0007669"/>
    <property type="project" value="InterPro"/>
</dbReference>
<dbReference type="InterPro" id="IPR024079">
    <property type="entry name" value="MetalloPept_cat_dom_sf"/>
</dbReference>
<dbReference type="Proteomes" id="UP000003860">
    <property type="component" value="Unassembled WGS sequence"/>
</dbReference>
<organism evidence="6 7">
    <name type="scientific">Ruminiclostridium papyrosolvens DSM 2782</name>
    <dbReference type="NCBI Taxonomy" id="588581"/>
    <lineage>
        <taxon>Bacteria</taxon>
        <taxon>Bacillati</taxon>
        <taxon>Bacillota</taxon>
        <taxon>Clostridia</taxon>
        <taxon>Eubacteriales</taxon>
        <taxon>Oscillospiraceae</taxon>
        <taxon>Ruminiclostridium</taxon>
    </lineage>
</organism>
<dbReference type="eggNOG" id="COG5549">
    <property type="taxonomic scope" value="Bacteria"/>
</dbReference>
<dbReference type="GO" id="GO:0031012">
    <property type="term" value="C:extracellular matrix"/>
    <property type="evidence" value="ECO:0007669"/>
    <property type="project" value="InterPro"/>
</dbReference>
<evidence type="ECO:0000259" key="5">
    <source>
        <dbReference type="SMART" id="SM00235"/>
    </source>
</evidence>
<dbReference type="SMART" id="SM00235">
    <property type="entry name" value="ZnMc"/>
    <property type="match status" value="1"/>
</dbReference>
<accession>F1TD12</accession>
<protein>
    <submittedName>
        <fullName evidence="6">Peptidase M10A and M12B matrixin and adamalysin</fullName>
    </submittedName>
</protein>
<dbReference type="AlphaFoldDB" id="F1TD12"/>
<dbReference type="SUPFAM" id="SSF55486">
    <property type="entry name" value="Metalloproteases ('zincins'), catalytic domain"/>
    <property type="match status" value="1"/>
</dbReference>
<reference evidence="6" key="2">
    <citation type="submission" date="2011-01" db="EMBL/GenBank/DDBJ databases">
        <title>The Non-contiguous Finished genome of Clostridium papyrosolvens.</title>
        <authorList>
            <person name="Lucas S."/>
            <person name="Copeland A."/>
            <person name="Lapidus A."/>
            <person name="Cheng J.-F."/>
            <person name="Goodwin L."/>
            <person name="Pitluck S."/>
            <person name="Misra M."/>
            <person name="Chertkov O."/>
            <person name="Detter J.C."/>
            <person name="Han C."/>
            <person name="Tapia R."/>
            <person name="Land M."/>
            <person name="Hauser L."/>
            <person name="Kyrpides N."/>
            <person name="Ivanova N."/>
            <person name="Pagani I."/>
            <person name="Mouttaki H."/>
            <person name="He Z."/>
            <person name="Zhou J."/>
            <person name="Hemme C.L."/>
            <person name="Woyke T."/>
        </authorList>
    </citation>
    <scope>NUCLEOTIDE SEQUENCE [LARGE SCALE GENOMIC DNA]</scope>
    <source>
        <strain evidence="6">DSM 2782</strain>
    </source>
</reference>
<keyword evidence="2" id="KW-0479">Metal-binding</keyword>
<keyword evidence="7" id="KW-1185">Reference proteome</keyword>
<proteinExistence type="predicted"/>